<keyword evidence="2" id="KW-1185">Reference proteome</keyword>
<dbReference type="AlphaFoldDB" id="A0A835J928"/>
<name>A0A835J928_9ROSI</name>
<evidence type="ECO:0000313" key="1">
    <source>
        <dbReference type="EMBL" id="KAF9665307.1"/>
    </source>
</evidence>
<dbReference type="EMBL" id="JADGMS010000016">
    <property type="protein sequence ID" value="KAF9665307.1"/>
    <property type="molecule type" value="Genomic_DNA"/>
</dbReference>
<reference evidence="1 2" key="1">
    <citation type="submission" date="2020-10" db="EMBL/GenBank/DDBJ databases">
        <title>Plant Genome Project.</title>
        <authorList>
            <person name="Zhang R.-G."/>
        </authorList>
    </citation>
    <scope>NUCLEOTIDE SEQUENCE [LARGE SCALE GENOMIC DNA]</scope>
    <source>
        <strain evidence="1">FAFU-HL-1</strain>
        <tissue evidence="1">Leaf</tissue>
    </source>
</reference>
<proteinExistence type="predicted"/>
<dbReference type="Proteomes" id="UP000657918">
    <property type="component" value="Chromosome 16"/>
</dbReference>
<dbReference type="InterPro" id="IPR035513">
    <property type="entry name" value="Invertase/methylesterase_inhib"/>
</dbReference>
<dbReference type="SUPFAM" id="SSF101148">
    <property type="entry name" value="Plant invertase/pectin methylesterase inhibitor"/>
    <property type="match status" value="1"/>
</dbReference>
<protein>
    <submittedName>
        <fullName evidence="1">Uncharacterized protein</fullName>
    </submittedName>
</protein>
<organism evidence="1 2">
    <name type="scientific">Salix dunnii</name>
    <dbReference type="NCBI Taxonomy" id="1413687"/>
    <lineage>
        <taxon>Eukaryota</taxon>
        <taxon>Viridiplantae</taxon>
        <taxon>Streptophyta</taxon>
        <taxon>Embryophyta</taxon>
        <taxon>Tracheophyta</taxon>
        <taxon>Spermatophyta</taxon>
        <taxon>Magnoliopsida</taxon>
        <taxon>eudicotyledons</taxon>
        <taxon>Gunneridae</taxon>
        <taxon>Pentapetalae</taxon>
        <taxon>rosids</taxon>
        <taxon>fabids</taxon>
        <taxon>Malpighiales</taxon>
        <taxon>Salicaceae</taxon>
        <taxon>Saliceae</taxon>
        <taxon>Salix</taxon>
    </lineage>
</organism>
<gene>
    <name evidence="1" type="ORF">SADUNF_Sadunf16G0109200</name>
</gene>
<accession>A0A835J928</accession>
<evidence type="ECO:0000313" key="2">
    <source>
        <dbReference type="Proteomes" id="UP000657918"/>
    </source>
</evidence>
<comment type="caution">
    <text evidence="1">The sequence shown here is derived from an EMBL/GenBank/DDBJ whole genome shotgun (WGS) entry which is preliminary data.</text>
</comment>
<sequence>MQMLYTSAVGGRGLLLLCLQCHNSKTLALCIQCIKSDPRAPYADKVGIAAIVILCVRNHSRTLASNKTKVASREDNEKLQSAYQSCSKGFVKAIKYILKRERPKGILSYATDRRKDEKETFLYVFLYILIITTFNRNGNGYRLISNLVRQSTVSSFS</sequence>
<dbReference type="Gene3D" id="1.20.140.40">
    <property type="entry name" value="Invertase/pectin methylesterase inhibitor family protein"/>
    <property type="match status" value="1"/>
</dbReference>
<dbReference type="OrthoDB" id="1866975at2759"/>